<dbReference type="AlphaFoldDB" id="A0A1Y6EFY7"/>
<evidence type="ECO:0000259" key="4">
    <source>
        <dbReference type="PROSITE" id="PS50995"/>
    </source>
</evidence>
<evidence type="ECO:0000256" key="3">
    <source>
        <dbReference type="ARBA" id="ARBA00023163"/>
    </source>
</evidence>
<dbReference type="InterPro" id="IPR036388">
    <property type="entry name" value="WH-like_DNA-bd_sf"/>
</dbReference>
<dbReference type="PANTHER" id="PTHR33164:SF99">
    <property type="entry name" value="MARR FAMILY REGULATORY PROTEIN"/>
    <property type="match status" value="1"/>
</dbReference>
<dbReference type="GeneID" id="303000656"/>
<evidence type="ECO:0000313" key="5">
    <source>
        <dbReference type="EMBL" id="SMQ61505.1"/>
    </source>
</evidence>
<proteinExistence type="predicted"/>
<dbReference type="EMBL" id="FXWL01000001">
    <property type="protein sequence ID" value="SMQ61505.1"/>
    <property type="molecule type" value="Genomic_DNA"/>
</dbReference>
<accession>A0A1Y6EFY7</accession>
<keyword evidence="2" id="KW-0238">DNA-binding</keyword>
<name>A0A1Y6EFY7_9SPHN</name>
<dbReference type="Proteomes" id="UP000194469">
    <property type="component" value="Unassembled WGS sequence"/>
</dbReference>
<dbReference type="PROSITE" id="PS50995">
    <property type="entry name" value="HTH_MARR_2"/>
    <property type="match status" value="1"/>
</dbReference>
<dbReference type="GO" id="GO:0006950">
    <property type="term" value="P:response to stress"/>
    <property type="evidence" value="ECO:0007669"/>
    <property type="project" value="TreeGrafter"/>
</dbReference>
<dbReference type="InterPro" id="IPR039422">
    <property type="entry name" value="MarR/SlyA-like"/>
</dbReference>
<dbReference type="InterPro" id="IPR000835">
    <property type="entry name" value="HTH_MarR-typ"/>
</dbReference>
<dbReference type="SMART" id="SM00347">
    <property type="entry name" value="HTH_MARR"/>
    <property type="match status" value="1"/>
</dbReference>
<dbReference type="Gene3D" id="1.10.10.10">
    <property type="entry name" value="Winged helix-like DNA-binding domain superfamily/Winged helix DNA-binding domain"/>
    <property type="match status" value="1"/>
</dbReference>
<keyword evidence="3" id="KW-0804">Transcription</keyword>
<evidence type="ECO:0000313" key="6">
    <source>
        <dbReference type="Proteomes" id="UP000194469"/>
    </source>
</evidence>
<protein>
    <submittedName>
        <fullName evidence="5">Transcriptional regulator, MarR family</fullName>
    </submittedName>
</protein>
<dbReference type="SUPFAM" id="SSF46785">
    <property type="entry name" value="Winged helix' DNA-binding domain"/>
    <property type="match status" value="1"/>
</dbReference>
<reference evidence="6" key="1">
    <citation type="submission" date="2017-04" db="EMBL/GenBank/DDBJ databases">
        <authorList>
            <person name="Varghese N."/>
            <person name="Submissions S."/>
        </authorList>
    </citation>
    <scope>NUCLEOTIDE SEQUENCE [LARGE SCALE GENOMIC DNA]</scope>
    <source>
        <strain evidence="6">UI2</strain>
    </source>
</reference>
<keyword evidence="6" id="KW-1185">Reference proteome</keyword>
<gene>
    <name evidence="5" type="ORF">SAMN06295984_0576</name>
</gene>
<evidence type="ECO:0000256" key="2">
    <source>
        <dbReference type="ARBA" id="ARBA00023125"/>
    </source>
</evidence>
<organism evidence="5 6">
    <name type="scientific">Sphingopyxis terrae subsp. ummariensis</name>
    <dbReference type="NCBI Taxonomy" id="429001"/>
    <lineage>
        <taxon>Bacteria</taxon>
        <taxon>Pseudomonadati</taxon>
        <taxon>Pseudomonadota</taxon>
        <taxon>Alphaproteobacteria</taxon>
        <taxon>Sphingomonadales</taxon>
        <taxon>Sphingomonadaceae</taxon>
        <taxon>Sphingopyxis</taxon>
    </lineage>
</organism>
<evidence type="ECO:0000256" key="1">
    <source>
        <dbReference type="ARBA" id="ARBA00023015"/>
    </source>
</evidence>
<dbReference type="InterPro" id="IPR023187">
    <property type="entry name" value="Tscrpt_reg_MarR-type_CS"/>
</dbReference>
<feature type="domain" description="HTH marR-type" evidence="4">
    <location>
        <begin position="13"/>
        <end position="147"/>
    </location>
</feature>
<dbReference type="GO" id="GO:0003700">
    <property type="term" value="F:DNA-binding transcription factor activity"/>
    <property type="evidence" value="ECO:0007669"/>
    <property type="project" value="InterPro"/>
</dbReference>
<dbReference type="Pfam" id="PF12802">
    <property type="entry name" value="MarR_2"/>
    <property type="match status" value="1"/>
</dbReference>
<dbReference type="PANTHER" id="PTHR33164">
    <property type="entry name" value="TRANSCRIPTIONAL REGULATOR, MARR FAMILY"/>
    <property type="match status" value="1"/>
</dbReference>
<dbReference type="InterPro" id="IPR036390">
    <property type="entry name" value="WH_DNA-bd_sf"/>
</dbReference>
<dbReference type="RefSeq" id="WP_086455942.1">
    <property type="nucleotide sequence ID" value="NZ_FXWL01000001.1"/>
</dbReference>
<keyword evidence="1" id="KW-0805">Transcription regulation</keyword>
<dbReference type="PROSITE" id="PS01117">
    <property type="entry name" value="HTH_MARR_1"/>
    <property type="match status" value="1"/>
</dbReference>
<sequence>MTDNLPPPPSGDGQRLAQLFHLAYDRLRTRIYGQARDAGFADLRPAHSSLLRNIDPAGSRVVDLAERAGMTKQSMAYLTDSLAKLGYVAVGPDPDDGRAKRVALTERGKAAVGTLARLSREAEAELAITLGETEMMRLHATMRQLVAALR</sequence>
<dbReference type="GO" id="GO:0003677">
    <property type="term" value="F:DNA binding"/>
    <property type="evidence" value="ECO:0007669"/>
    <property type="project" value="UniProtKB-KW"/>
</dbReference>